<accession>B8CQ24</accession>
<dbReference type="AlphaFoldDB" id="B8CQ24"/>
<name>B8CQ24_SHEPW</name>
<dbReference type="Proteomes" id="UP000000753">
    <property type="component" value="Chromosome"/>
</dbReference>
<dbReference type="KEGG" id="swp:swp_3179"/>
<organism evidence="1 2">
    <name type="scientific">Shewanella piezotolerans (strain WP3 / JCM 13877)</name>
    <dbReference type="NCBI Taxonomy" id="225849"/>
    <lineage>
        <taxon>Bacteria</taxon>
        <taxon>Pseudomonadati</taxon>
        <taxon>Pseudomonadota</taxon>
        <taxon>Gammaproteobacteria</taxon>
        <taxon>Alteromonadales</taxon>
        <taxon>Shewanellaceae</taxon>
        <taxon>Shewanella</taxon>
    </lineage>
</organism>
<gene>
    <name evidence="1" type="ordered locus">swp_3179</name>
</gene>
<protein>
    <submittedName>
        <fullName evidence="1">Uncharacterized protein</fullName>
    </submittedName>
</protein>
<evidence type="ECO:0000313" key="1">
    <source>
        <dbReference type="EMBL" id="ACJ29887.1"/>
    </source>
</evidence>
<dbReference type="HOGENOM" id="CLU_213953_0_0_6"/>
<sequence>MFLPQFIDYFNKVETMPFSYSPQIACSAVKTAKKRCPSGSFQCFLLLRDELFT</sequence>
<proteinExistence type="predicted"/>
<keyword evidence="2" id="KW-1185">Reference proteome</keyword>
<reference evidence="1 2" key="1">
    <citation type="journal article" date="2008" name="PLoS ONE">
        <title>Environmental adaptation: genomic analysis of the piezotolerant and psychrotolerant deep-sea iron reducing bacterium Shewanella piezotolerans WP3.</title>
        <authorList>
            <person name="Wang F."/>
            <person name="Wang J."/>
            <person name="Jian H."/>
            <person name="Zhang B."/>
            <person name="Li S."/>
            <person name="Wang F."/>
            <person name="Zeng X."/>
            <person name="Gao L."/>
            <person name="Bartlett D.H."/>
            <person name="Yu J."/>
            <person name="Hu S."/>
            <person name="Xiao X."/>
        </authorList>
    </citation>
    <scope>NUCLEOTIDE SEQUENCE [LARGE SCALE GENOMIC DNA]</scope>
    <source>
        <strain evidence="2">WP3 / JCM 13877</strain>
    </source>
</reference>
<dbReference type="EMBL" id="CP000472">
    <property type="protein sequence ID" value="ACJ29887.1"/>
    <property type="molecule type" value="Genomic_DNA"/>
</dbReference>
<dbReference type="STRING" id="225849.swp_3179"/>
<evidence type="ECO:0000313" key="2">
    <source>
        <dbReference type="Proteomes" id="UP000000753"/>
    </source>
</evidence>